<dbReference type="KEGG" id="mha:HF1_03390"/>
<dbReference type="HOGENOM" id="CLU_096783_0_0_14"/>
<keyword evidence="2" id="KW-1185">Reference proteome</keyword>
<reference evidence="1 2" key="1">
    <citation type="journal article" date="2011" name="J. Bacteriol.">
        <title>Complete genome sequence of Mycoplasma haemofelis, a hemotropic mycoplasma.</title>
        <authorList>
            <person name="Barker E.N."/>
            <person name="Helps C.R."/>
            <person name="Peters I.R."/>
            <person name="Darby A.C."/>
            <person name="Radford A.D."/>
            <person name="Tasker S."/>
        </authorList>
    </citation>
    <scope>NUCLEOTIDE SEQUENCE [LARGE SCALE GENOMIC DNA]</scope>
    <source>
        <strain evidence="1 2">Langford 1</strain>
    </source>
</reference>
<accession>E8ZGS6</accession>
<organism evidence="1 2">
    <name type="scientific">Mycoplasma haemofelis (strain Langford 1)</name>
    <name type="common">Haemobartonella felis</name>
    <dbReference type="NCBI Taxonomy" id="941640"/>
    <lineage>
        <taxon>Bacteria</taxon>
        <taxon>Bacillati</taxon>
        <taxon>Mycoplasmatota</taxon>
        <taxon>Mollicutes</taxon>
        <taxon>Mycoplasmataceae</taxon>
        <taxon>Mycoplasma</taxon>
    </lineage>
</organism>
<protein>
    <submittedName>
        <fullName evidence="1">Uncharacterized protein</fullName>
    </submittedName>
</protein>
<gene>
    <name evidence="1" type="ordered locus">HF1_03390</name>
</gene>
<proteinExistence type="predicted"/>
<dbReference type="Proteomes" id="UP000008637">
    <property type="component" value="Chromosome"/>
</dbReference>
<evidence type="ECO:0000313" key="1">
    <source>
        <dbReference type="EMBL" id="CBY92347.1"/>
    </source>
</evidence>
<dbReference type="OrthoDB" id="9828701at2"/>
<sequence length="226" mass="24551">MGKGAYLALGTAGAGGLGAGGVMALKPWQSHEQEKSASIRDKYSVALLNAKGDDTIWDKKYEALGGTYSPHNSFLQQASSKKKGNSPNKEEIKGLLKSGCEEIYSSDSDNNHNFADFKALCSKTNENATKEGKNWISDAASGSGSGSGNNKWDTVLTSLKSHDISSKWALDSTLSTLKSEIQGSQNTFTQDKREKLQKWCNSNKLEIFKGEESLEFKSQEEFCKAT</sequence>
<dbReference type="EMBL" id="FR773153">
    <property type="protein sequence ID" value="CBY92347.1"/>
    <property type="molecule type" value="Genomic_DNA"/>
</dbReference>
<name>E8ZGS6_MYCHL</name>
<evidence type="ECO:0000313" key="2">
    <source>
        <dbReference type="Proteomes" id="UP000008637"/>
    </source>
</evidence>
<dbReference type="AlphaFoldDB" id="E8ZGS6"/>